<gene>
    <name evidence="6" type="primary">xseB</name>
    <name evidence="7" type="ORF">C095_09250</name>
</gene>
<comment type="catalytic activity">
    <reaction evidence="6">
        <text>Exonucleolytic cleavage in either 5'- to 3'- or 3'- to 5'-direction to yield nucleoside 5'-phosphates.</text>
        <dbReference type="EC" id="3.1.11.6"/>
    </reaction>
</comment>
<dbReference type="Pfam" id="PF02609">
    <property type="entry name" value="Exonuc_VII_S"/>
    <property type="match status" value="1"/>
</dbReference>
<name>A0A017H5Q6_9FUSO</name>
<comment type="caution">
    <text evidence="7">The sequence shown here is derived from an EMBL/GenBank/DDBJ whole genome shotgun (WGS) entry which is preliminary data.</text>
</comment>
<accession>A0A017H5Q6</accession>
<protein>
    <recommendedName>
        <fullName evidence="6">Exodeoxyribonuclease 7 small subunit</fullName>
        <ecNumber evidence="6">3.1.11.6</ecNumber>
    </recommendedName>
    <alternativeName>
        <fullName evidence="6">Exodeoxyribonuclease VII small subunit</fullName>
        <shortName evidence="6">Exonuclease VII small subunit</shortName>
    </alternativeName>
</protein>
<dbReference type="NCBIfam" id="TIGR01280">
    <property type="entry name" value="xseB"/>
    <property type="match status" value="1"/>
</dbReference>
<keyword evidence="4 6" id="KW-0378">Hydrolase</keyword>
<comment type="subunit">
    <text evidence="6">Heterooligomer composed of large and small subunits.</text>
</comment>
<dbReference type="EMBL" id="AUZI01000023">
    <property type="protein sequence ID" value="KID48452.1"/>
    <property type="molecule type" value="Genomic_DNA"/>
</dbReference>
<dbReference type="Gene3D" id="1.10.287.1040">
    <property type="entry name" value="Exonuclease VII, small subunit"/>
    <property type="match status" value="1"/>
</dbReference>
<evidence type="ECO:0000313" key="8">
    <source>
        <dbReference type="Proteomes" id="UP000031184"/>
    </source>
</evidence>
<dbReference type="Proteomes" id="UP000031184">
    <property type="component" value="Unassembled WGS sequence"/>
</dbReference>
<dbReference type="PIRSF" id="PIRSF006488">
    <property type="entry name" value="Exonuc_VII_S"/>
    <property type="match status" value="1"/>
</dbReference>
<dbReference type="PATRIC" id="fig|1226633.4.peg.1876"/>
<dbReference type="OrthoDB" id="89034at2"/>
<evidence type="ECO:0000256" key="4">
    <source>
        <dbReference type="ARBA" id="ARBA00022801"/>
    </source>
</evidence>
<dbReference type="InterPro" id="IPR003761">
    <property type="entry name" value="Exonuc_VII_S"/>
</dbReference>
<evidence type="ECO:0000256" key="6">
    <source>
        <dbReference type="HAMAP-Rule" id="MF_00337"/>
    </source>
</evidence>
<keyword evidence="3 6" id="KW-0540">Nuclease</keyword>
<comment type="function">
    <text evidence="6">Bidirectionally degrades single-stranded DNA into large acid-insoluble oligonucleotides, which are then degraded further into small acid-soluble oligonucleotides.</text>
</comment>
<evidence type="ECO:0000256" key="5">
    <source>
        <dbReference type="ARBA" id="ARBA00022839"/>
    </source>
</evidence>
<keyword evidence="2 6" id="KW-0963">Cytoplasm</keyword>
<reference evidence="7 8" key="1">
    <citation type="submission" date="2013-08" db="EMBL/GenBank/DDBJ databases">
        <title>An opportunistic ruminal bacterium that causes liver abscesses in cattle.</title>
        <authorList>
            <person name="Benahmed F.H."/>
            <person name="Rasmussen M."/>
            <person name="Harbottle H."/>
            <person name="Soppet D."/>
            <person name="Nagaraja T.G."/>
            <person name="Davidson M."/>
        </authorList>
    </citation>
    <scope>NUCLEOTIDE SEQUENCE [LARGE SCALE GENOMIC DNA]</scope>
    <source>
        <strain evidence="7 8">B35</strain>
    </source>
</reference>
<dbReference type="PANTHER" id="PTHR34137:SF1">
    <property type="entry name" value="EXODEOXYRIBONUCLEASE 7 SMALL SUBUNIT"/>
    <property type="match status" value="1"/>
</dbReference>
<evidence type="ECO:0000313" key="7">
    <source>
        <dbReference type="EMBL" id="KID48452.1"/>
    </source>
</evidence>
<dbReference type="GO" id="GO:0008855">
    <property type="term" value="F:exodeoxyribonuclease VII activity"/>
    <property type="evidence" value="ECO:0007669"/>
    <property type="project" value="UniProtKB-UniRule"/>
</dbReference>
<proteinExistence type="inferred from homology"/>
<dbReference type="EC" id="3.1.11.6" evidence="6"/>
<comment type="subcellular location">
    <subcellularLocation>
        <location evidence="6">Cytoplasm</location>
    </subcellularLocation>
</comment>
<dbReference type="AlphaFoldDB" id="A0A017H5Q6"/>
<dbReference type="HAMAP" id="MF_00337">
    <property type="entry name" value="Exonuc_7_S"/>
    <property type="match status" value="1"/>
</dbReference>
<sequence>MEFLVKTMKKNSFEANLAEVDVIIAKMESGELSLEDSIKEYEKAMKLLKKSSDLLEAAEGKLYQVMKNQEGELQIEEL</sequence>
<evidence type="ECO:0000256" key="3">
    <source>
        <dbReference type="ARBA" id="ARBA00022722"/>
    </source>
</evidence>
<comment type="similarity">
    <text evidence="1 6">Belongs to the XseB family.</text>
</comment>
<evidence type="ECO:0000256" key="2">
    <source>
        <dbReference type="ARBA" id="ARBA00022490"/>
    </source>
</evidence>
<dbReference type="GO" id="GO:0005829">
    <property type="term" value="C:cytosol"/>
    <property type="evidence" value="ECO:0007669"/>
    <property type="project" value="TreeGrafter"/>
</dbReference>
<dbReference type="GO" id="GO:0009318">
    <property type="term" value="C:exodeoxyribonuclease VII complex"/>
    <property type="evidence" value="ECO:0007669"/>
    <property type="project" value="UniProtKB-UniRule"/>
</dbReference>
<organism evidence="7 8">
    <name type="scientific">Fusobacterium necrophorum subsp. funduliforme B35</name>
    <dbReference type="NCBI Taxonomy" id="1226633"/>
    <lineage>
        <taxon>Bacteria</taxon>
        <taxon>Fusobacteriati</taxon>
        <taxon>Fusobacteriota</taxon>
        <taxon>Fusobacteriia</taxon>
        <taxon>Fusobacteriales</taxon>
        <taxon>Fusobacteriaceae</taxon>
        <taxon>Fusobacterium</taxon>
    </lineage>
</organism>
<dbReference type="InterPro" id="IPR037004">
    <property type="entry name" value="Exonuc_VII_ssu_sf"/>
</dbReference>
<keyword evidence="5 6" id="KW-0269">Exonuclease</keyword>
<dbReference type="SUPFAM" id="SSF116842">
    <property type="entry name" value="XseB-like"/>
    <property type="match status" value="1"/>
</dbReference>
<dbReference type="GO" id="GO:0006308">
    <property type="term" value="P:DNA catabolic process"/>
    <property type="evidence" value="ECO:0007669"/>
    <property type="project" value="UniProtKB-UniRule"/>
</dbReference>
<evidence type="ECO:0000256" key="1">
    <source>
        <dbReference type="ARBA" id="ARBA00009998"/>
    </source>
</evidence>
<dbReference type="PANTHER" id="PTHR34137">
    <property type="entry name" value="EXODEOXYRIBONUCLEASE 7 SMALL SUBUNIT"/>
    <property type="match status" value="1"/>
</dbReference>